<evidence type="ECO:0000313" key="1">
    <source>
        <dbReference type="EMBL" id="VVU99412.1"/>
    </source>
</evidence>
<dbReference type="EMBL" id="CABVMM010000002">
    <property type="protein sequence ID" value="VVU99412.1"/>
    <property type="molecule type" value="Genomic_DNA"/>
</dbReference>
<name>A0AC61Y5L9_9FLAO</name>
<evidence type="ECO:0000313" key="2">
    <source>
        <dbReference type="Proteomes" id="UP000356253"/>
    </source>
</evidence>
<protein>
    <submittedName>
        <fullName evidence="1">Uncharacterized protein</fullName>
    </submittedName>
</protein>
<sequence>MKSKIHEYQNKYLPMSKAQVNEIKDGLQHFHGSETMFQIPLLRTRYTNGLKYLAEAAECFWLITDTSVIAKSLMNRSEFITIDFKRLSEDKQDFTGYEAEIIYTDGNDNILEKHGYRATDFPLDELRLFFVDNTLMLPSEY</sequence>
<gene>
    <name evidence="1" type="ORF">FVB9532_00664</name>
</gene>
<proteinExistence type="predicted"/>
<organism evidence="1 2">
    <name type="scientific">Mesonia oceanica</name>
    <dbReference type="NCBI Taxonomy" id="2687242"/>
    <lineage>
        <taxon>Bacteria</taxon>
        <taxon>Pseudomonadati</taxon>
        <taxon>Bacteroidota</taxon>
        <taxon>Flavobacteriia</taxon>
        <taxon>Flavobacteriales</taxon>
        <taxon>Flavobacteriaceae</taxon>
        <taxon>Mesonia</taxon>
    </lineage>
</organism>
<comment type="caution">
    <text evidence="1">The sequence shown here is derived from an EMBL/GenBank/DDBJ whole genome shotgun (WGS) entry which is preliminary data.</text>
</comment>
<keyword evidence="2" id="KW-1185">Reference proteome</keyword>
<reference evidence="1" key="1">
    <citation type="submission" date="2019-09" db="EMBL/GenBank/DDBJ databases">
        <authorList>
            <person name="Rodrigo-Torres L."/>
            <person name="Arahal R. D."/>
            <person name="Lucena T."/>
        </authorList>
    </citation>
    <scope>NUCLEOTIDE SEQUENCE</scope>
    <source>
        <strain evidence="1">ISS653</strain>
    </source>
</reference>
<dbReference type="Proteomes" id="UP000356253">
    <property type="component" value="Unassembled WGS sequence"/>
</dbReference>
<accession>A0AC61Y5L9</accession>